<accession>A0ABW2NSY8</accession>
<organism evidence="2 3">
    <name type="scientific">Fictibacillus iocasae</name>
    <dbReference type="NCBI Taxonomy" id="2715437"/>
    <lineage>
        <taxon>Bacteria</taxon>
        <taxon>Bacillati</taxon>
        <taxon>Bacillota</taxon>
        <taxon>Bacilli</taxon>
        <taxon>Bacillales</taxon>
        <taxon>Fictibacillaceae</taxon>
        <taxon>Fictibacillus</taxon>
    </lineage>
</organism>
<evidence type="ECO:0000259" key="1">
    <source>
        <dbReference type="Pfam" id="PF13020"/>
    </source>
</evidence>
<reference evidence="3" key="1">
    <citation type="journal article" date="2019" name="Int. J. Syst. Evol. Microbiol.">
        <title>The Global Catalogue of Microorganisms (GCM) 10K type strain sequencing project: providing services to taxonomists for standard genome sequencing and annotation.</title>
        <authorList>
            <consortium name="The Broad Institute Genomics Platform"/>
            <consortium name="The Broad Institute Genome Sequencing Center for Infectious Disease"/>
            <person name="Wu L."/>
            <person name="Ma J."/>
        </authorList>
    </citation>
    <scope>NUCLEOTIDE SEQUENCE [LARGE SCALE GENOMIC DNA]</scope>
    <source>
        <strain evidence="3">NBRC 106396</strain>
    </source>
</reference>
<comment type="caution">
    <text evidence="2">The sequence shown here is derived from an EMBL/GenBank/DDBJ whole genome shotgun (WGS) entry which is preliminary data.</text>
</comment>
<proteinExistence type="predicted"/>
<dbReference type="RefSeq" id="WP_379750032.1">
    <property type="nucleotide sequence ID" value="NZ_JBHTCP010000040.1"/>
</dbReference>
<evidence type="ECO:0000313" key="3">
    <source>
        <dbReference type="Proteomes" id="UP001596549"/>
    </source>
</evidence>
<gene>
    <name evidence="2" type="ORF">ACFQPF_12285</name>
</gene>
<keyword evidence="3" id="KW-1185">Reference proteome</keyword>
<dbReference type="InterPro" id="IPR024975">
    <property type="entry name" value="NOV_C"/>
</dbReference>
<evidence type="ECO:0000313" key="2">
    <source>
        <dbReference type="EMBL" id="MFC7372450.1"/>
    </source>
</evidence>
<name>A0ABW2NSY8_9BACL</name>
<dbReference type="EMBL" id="JBHTCP010000040">
    <property type="protein sequence ID" value="MFC7372450.1"/>
    <property type="molecule type" value="Genomic_DNA"/>
</dbReference>
<feature type="domain" description="Protein NO VEIN C-terminal" evidence="1">
    <location>
        <begin position="35"/>
        <end position="127"/>
    </location>
</feature>
<dbReference type="Proteomes" id="UP001596549">
    <property type="component" value="Unassembled WGS sequence"/>
</dbReference>
<sequence>MSVLYAYDDLKRDIQKKPIDFLKLHQLQIEIGKLGEAYVYKEESKKLKGTKFLQMIDEKKALVPSNGYDILSFTRDGKPLHIEVKATSGKENVFYLSRHEWKTAERMKKEGLTYVVYFIKEIMSDNPILTEINDITSNKEYNFEEYGYKVTKA</sequence>
<dbReference type="Pfam" id="PF13020">
    <property type="entry name" value="NOV_C"/>
    <property type="match status" value="1"/>
</dbReference>
<protein>
    <submittedName>
        <fullName evidence="2">DUF3883 domain-containing protein</fullName>
    </submittedName>
</protein>